<organism evidence="1 2">
    <name type="scientific">Pandoraea anapnoica</name>
    <dbReference type="NCBI Taxonomy" id="2508301"/>
    <lineage>
        <taxon>Bacteria</taxon>
        <taxon>Pseudomonadati</taxon>
        <taxon>Pseudomonadota</taxon>
        <taxon>Betaproteobacteria</taxon>
        <taxon>Burkholderiales</taxon>
        <taxon>Burkholderiaceae</taxon>
        <taxon>Pandoraea</taxon>
    </lineage>
</organism>
<evidence type="ECO:0000313" key="1">
    <source>
        <dbReference type="EMBL" id="VVE75763.1"/>
    </source>
</evidence>
<proteinExistence type="predicted"/>
<protein>
    <submittedName>
        <fullName evidence="1">Uncharacterized protein</fullName>
    </submittedName>
</protein>
<dbReference type="EMBL" id="CABPSP010000022">
    <property type="protein sequence ID" value="VVE75763.1"/>
    <property type="molecule type" value="Genomic_DNA"/>
</dbReference>
<reference evidence="1 2" key="1">
    <citation type="submission" date="2019-08" db="EMBL/GenBank/DDBJ databases">
        <authorList>
            <person name="Peeters C."/>
        </authorList>
    </citation>
    <scope>NUCLEOTIDE SEQUENCE [LARGE SCALE GENOMIC DNA]</scope>
    <source>
        <strain evidence="1 2">LMG 31117</strain>
    </source>
</reference>
<accession>A0A5E5ATG2</accession>
<dbReference type="AlphaFoldDB" id="A0A5E5ATG2"/>
<dbReference type="Proteomes" id="UP000383122">
    <property type="component" value="Unassembled WGS sequence"/>
</dbReference>
<sequence length="57" mass="6642">MTKRIFIIPGDGVTVYKPYKNWCQVMYINRKTDEDFEGWIEGRRLRLGGTTGAESDQ</sequence>
<evidence type="ECO:0000313" key="2">
    <source>
        <dbReference type="Proteomes" id="UP000383122"/>
    </source>
</evidence>
<name>A0A5E5ATG2_9BURK</name>
<keyword evidence="2" id="KW-1185">Reference proteome</keyword>
<gene>
    <name evidence="1" type="ORF">PAN31117_05243</name>
</gene>